<dbReference type="Proteomes" id="UP000298264">
    <property type="component" value="Unassembled WGS sequence"/>
</dbReference>
<feature type="domain" description="Lipid/polyisoprenoid-binding YceI-like" evidence="2">
    <location>
        <begin position="33"/>
        <end position="183"/>
    </location>
</feature>
<dbReference type="Pfam" id="PF04264">
    <property type="entry name" value="YceI"/>
    <property type="match status" value="1"/>
</dbReference>
<evidence type="ECO:0000256" key="1">
    <source>
        <dbReference type="SAM" id="SignalP"/>
    </source>
</evidence>
<protein>
    <submittedName>
        <fullName evidence="3">YceI family protein</fullName>
    </submittedName>
</protein>
<evidence type="ECO:0000259" key="2">
    <source>
        <dbReference type="SMART" id="SM00867"/>
    </source>
</evidence>
<evidence type="ECO:0000313" key="4">
    <source>
        <dbReference type="Proteomes" id="UP000298264"/>
    </source>
</evidence>
<feature type="signal peptide" evidence="1">
    <location>
        <begin position="1"/>
        <end position="24"/>
    </location>
</feature>
<dbReference type="SMART" id="SM00867">
    <property type="entry name" value="YceI"/>
    <property type="match status" value="1"/>
</dbReference>
<dbReference type="PANTHER" id="PTHR34406:SF1">
    <property type="entry name" value="PROTEIN YCEI"/>
    <property type="match status" value="1"/>
</dbReference>
<sequence length="185" mass="20827">MKKYLFFLTIVSFSFLTLAPSLFASEVLKKEIGFYVDHATANVIGVCNEVELEPIRIKASKTGYSLGSPFQIKIPISKITSGDEGRDAHIKEILGSPEYSLIQVKIESVTQEGEVYTVSGKLTIHGITKDFKSNLTVDKVEKDQIEVKGKTIARFSEYQLENPSLLFLKAKDEIEIRYLFLIRSK</sequence>
<dbReference type="AlphaFoldDB" id="A0A4R9LIM1"/>
<dbReference type="SUPFAM" id="SSF101874">
    <property type="entry name" value="YceI-like"/>
    <property type="match status" value="1"/>
</dbReference>
<name>A0A4R9LIM1_9LEPT</name>
<dbReference type="InterPro" id="IPR036761">
    <property type="entry name" value="TTHA0802/YceI-like_sf"/>
</dbReference>
<accession>A0A4R9LIM1</accession>
<proteinExistence type="predicted"/>
<keyword evidence="1" id="KW-0732">Signal</keyword>
<dbReference type="RefSeq" id="WP_135765964.1">
    <property type="nucleotide sequence ID" value="NZ_RQHV01000066.1"/>
</dbReference>
<organism evidence="3 4">
    <name type="scientific">Leptospira ilyithenensis</name>
    <dbReference type="NCBI Taxonomy" id="2484901"/>
    <lineage>
        <taxon>Bacteria</taxon>
        <taxon>Pseudomonadati</taxon>
        <taxon>Spirochaetota</taxon>
        <taxon>Spirochaetia</taxon>
        <taxon>Leptospirales</taxon>
        <taxon>Leptospiraceae</taxon>
        <taxon>Leptospira</taxon>
    </lineage>
</organism>
<evidence type="ECO:0000313" key="3">
    <source>
        <dbReference type="EMBL" id="TGN06442.1"/>
    </source>
</evidence>
<feature type="chain" id="PRO_5021025683" evidence="1">
    <location>
        <begin position="25"/>
        <end position="185"/>
    </location>
</feature>
<dbReference type="InterPro" id="IPR007372">
    <property type="entry name" value="Lipid/polyisoprenoid-bd_YceI"/>
</dbReference>
<dbReference type="Gene3D" id="2.40.128.110">
    <property type="entry name" value="Lipid/polyisoprenoid-binding, YceI-like"/>
    <property type="match status" value="1"/>
</dbReference>
<dbReference type="OrthoDB" id="328418at2"/>
<gene>
    <name evidence="3" type="ORF">EHS11_18990</name>
</gene>
<dbReference type="PANTHER" id="PTHR34406">
    <property type="entry name" value="PROTEIN YCEI"/>
    <property type="match status" value="1"/>
</dbReference>
<reference evidence="3" key="1">
    <citation type="journal article" date="2019" name="PLoS Negl. Trop. Dis.">
        <title>Revisiting the worldwide diversity of Leptospira species in the environment.</title>
        <authorList>
            <person name="Vincent A.T."/>
            <person name="Schiettekatte O."/>
            <person name="Bourhy P."/>
            <person name="Veyrier F.J."/>
            <person name="Picardeau M."/>
        </authorList>
    </citation>
    <scope>NUCLEOTIDE SEQUENCE [LARGE SCALE GENOMIC DNA]</scope>
    <source>
        <strain evidence="3">201400974</strain>
    </source>
</reference>
<comment type="caution">
    <text evidence="3">The sequence shown here is derived from an EMBL/GenBank/DDBJ whole genome shotgun (WGS) entry which is preliminary data.</text>
</comment>
<keyword evidence="4" id="KW-1185">Reference proteome</keyword>
<dbReference type="EMBL" id="RQHV01000066">
    <property type="protein sequence ID" value="TGN06442.1"/>
    <property type="molecule type" value="Genomic_DNA"/>
</dbReference>